<sequence>MNFETQLKESLQEKGRELIPSPDLKGKVMRNITTVNGKFKKRLVMSLLVALLVIPTSAFAYQSFLADEIYHSFENVKKHISSAAMEGYLLLNAKLSQAKGELGKEDYEEFKEQLKIVANSKIEYADKFGNIDYAHVPAEKAAEIKGALLTIQPIFDKLNGQPSSKEILAAEEYNKYIDALMTYEKVLAQSGVNPSDGPVEMDMILPDLQSEFEGAKDFINYVNEMQQ</sequence>
<comment type="caution">
    <text evidence="3">The sequence shown here is derived from an EMBL/GenBank/DDBJ whole genome shotgun (WGS) entry which is preliminary data.</text>
</comment>
<dbReference type="EMBL" id="WBOS01000005">
    <property type="protein sequence ID" value="KAB2334880.1"/>
    <property type="molecule type" value="Genomic_DNA"/>
</dbReference>
<keyword evidence="1" id="KW-0472">Membrane</keyword>
<keyword evidence="1" id="KW-1133">Transmembrane helix</keyword>
<protein>
    <submittedName>
        <fullName evidence="3">DUF3600 domain-containing protein</fullName>
    </submittedName>
</protein>
<accession>A0A6L3V4F6</accession>
<evidence type="ECO:0000259" key="2">
    <source>
        <dbReference type="Pfam" id="PF12207"/>
    </source>
</evidence>
<evidence type="ECO:0000256" key="1">
    <source>
        <dbReference type="SAM" id="Phobius"/>
    </source>
</evidence>
<dbReference type="RefSeq" id="WP_151535422.1">
    <property type="nucleotide sequence ID" value="NZ_WBOS01000005.1"/>
</dbReference>
<gene>
    <name evidence="3" type="ORF">F7731_14075</name>
</gene>
<dbReference type="Pfam" id="PF12207">
    <property type="entry name" value="DUF3600"/>
    <property type="match status" value="1"/>
</dbReference>
<evidence type="ECO:0000313" key="3">
    <source>
        <dbReference type="EMBL" id="KAB2334880.1"/>
    </source>
</evidence>
<dbReference type="OrthoDB" id="2731598at2"/>
<dbReference type="InterPro" id="IPR038267">
    <property type="entry name" value="ECF_sigma_eff"/>
</dbReference>
<keyword evidence="1" id="KW-0812">Transmembrane</keyword>
<dbReference type="AlphaFoldDB" id="A0A6L3V4F6"/>
<organism evidence="3 4">
    <name type="scientific">Cytobacillus depressus</name>
    <dbReference type="NCBI Taxonomy" id="1602942"/>
    <lineage>
        <taxon>Bacteria</taxon>
        <taxon>Bacillati</taxon>
        <taxon>Bacillota</taxon>
        <taxon>Bacilli</taxon>
        <taxon>Bacillales</taxon>
        <taxon>Bacillaceae</taxon>
        <taxon>Cytobacillus</taxon>
    </lineage>
</organism>
<proteinExistence type="predicted"/>
<feature type="transmembrane region" description="Helical" evidence="1">
    <location>
        <begin position="43"/>
        <end position="61"/>
    </location>
</feature>
<dbReference type="Gene3D" id="1.10.3950.10">
    <property type="entry name" value="putative ecf-type sigma factor negative effector from bacillus cereus"/>
    <property type="match status" value="1"/>
</dbReference>
<reference evidence="3 4" key="1">
    <citation type="journal article" date="2016" name="Antonie Van Leeuwenhoek">
        <title>Bacillus depressus sp. nov., isolated from soil of a sunflower field.</title>
        <authorList>
            <person name="Wei X."/>
            <person name="Xin D."/>
            <person name="Xin Y."/>
            <person name="Zhang H."/>
            <person name="Wang T."/>
            <person name="Zhang J."/>
        </authorList>
    </citation>
    <scope>NUCLEOTIDE SEQUENCE [LARGE SCALE GENOMIC DNA]</scope>
    <source>
        <strain evidence="3 4">BZ1</strain>
    </source>
</reference>
<feature type="domain" description="DUF3600" evidence="2">
    <location>
        <begin position="63"/>
        <end position="224"/>
    </location>
</feature>
<dbReference type="Proteomes" id="UP000481030">
    <property type="component" value="Unassembled WGS sequence"/>
</dbReference>
<evidence type="ECO:0000313" key="4">
    <source>
        <dbReference type="Proteomes" id="UP000481030"/>
    </source>
</evidence>
<keyword evidence="4" id="KW-1185">Reference proteome</keyword>
<dbReference type="InterPro" id="IPR022019">
    <property type="entry name" value="DUF3600"/>
</dbReference>
<name>A0A6L3V4F6_9BACI</name>